<dbReference type="InterPro" id="IPR001077">
    <property type="entry name" value="COMT_C"/>
</dbReference>
<gene>
    <name evidence="6" type="ORF">GCM10010517_72310</name>
</gene>
<dbReference type="Gene3D" id="1.10.10.10">
    <property type="entry name" value="Winged helix-like DNA-binding domain superfamily/Winged helix DNA-binding domain"/>
    <property type="match status" value="1"/>
</dbReference>
<name>A0ABN3WAU4_9ACTN</name>
<evidence type="ECO:0000256" key="2">
    <source>
        <dbReference type="ARBA" id="ARBA00022679"/>
    </source>
</evidence>
<dbReference type="Gene3D" id="1.10.287.1350">
    <property type="match status" value="1"/>
</dbReference>
<dbReference type="InterPro" id="IPR016461">
    <property type="entry name" value="COMT-like"/>
</dbReference>
<sequence>MSVQALRDAVTGYRRSQVIYVAAKLGLADMLTETPLTAKEMAARCGADPDVLLRVARVLAAEGVLRDAGEDRFGLGPLGEHLRTDAPGGVAAWTVSVCEEQYAAWGHALHTVRTGEPAFEAAFGMGMWSYLAGNEGAATTFAAAMADSVRESCALVADRYDLAGVERFVDVGGGSGALTTTLLRRHPGVRATLVELPETAGHARRAIDEAGLADRCEVVPGDFMERVPAGGDLYILCRVLADWPDAAAARILATCRAAMRPGARLLVVGGLARAGDGTARGLLDLHLLMMLGGRERDEDEHAALLSAAGFEPRPAVHAEDGRTSMIEAVAV</sequence>
<accession>A0ABN3WAU4</accession>
<dbReference type="PIRSF" id="PIRSF005739">
    <property type="entry name" value="O-mtase"/>
    <property type="match status" value="1"/>
</dbReference>
<evidence type="ECO:0000256" key="1">
    <source>
        <dbReference type="ARBA" id="ARBA00022603"/>
    </source>
</evidence>
<organism evidence="6 7">
    <name type="scientific">Streptosporangium fragile</name>
    <dbReference type="NCBI Taxonomy" id="46186"/>
    <lineage>
        <taxon>Bacteria</taxon>
        <taxon>Bacillati</taxon>
        <taxon>Actinomycetota</taxon>
        <taxon>Actinomycetes</taxon>
        <taxon>Streptosporangiales</taxon>
        <taxon>Streptosporangiaceae</taxon>
        <taxon>Streptosporangium</taxon>
    </lineage>
</organism>
<evidence type="ECO:0000256" key="3">
    <source>
        <dbReference type="ARBA" id="ARBA00022691"/>
    </source>
</evidence>
<dbReference type="InterPro" id="IPR036388">
    <property type="entry name" value="WH-like_DNA-bd_sf"/>
</dbReference>
<evidence type="ECO:0000313" key="6">
    <source>
        <dbReference type="EMBL" id="GAA2906126.1"/>
    </source>
</evidence>
<dbReference type="PROSITE" id="PS51683">
    <property type="entry name" value="SAM_OMT_II"/>
    <property type="match status" value="1"/>
</dbReference>
<dbReference type="InterPro" id="IPR036390">
    <property type="entry name" value="WH_DNA-bd_sf"/>
</dbReference>
<dbReference type="Pfam" id="PF00891">
    <property type="entry name" value="Methyltransf_2"/>
    <property type="match status" value="1"/>
</dbReference>
<dbReference type="GO" id="GO:0032259">
    <property type="term" value="P:methylation"/>
    <property type="evidence" value="ECO:0007669"/>
    <property type="project" value="UniProtKB-KW"/>
</dbReference>
<evidence type="ECO:0000313" key="7">
    <source>
        <dbReference type="Proteomes" id="UP001500831"/>
    </source>
</evidence>
<feature type="domain" description="O-methyltransferase C-terminal" evidence="4">
    <location>
        <begin position="105"/>
        <end position="311"/>
    </location>
</feature>
<dbReference type="CDD" id="cd02440">
    <property type="entry name" value="AdoMet_MTases"/>
    <property type="match status" value="1"/>
</dbReference>
<dbReference type="EMBL" id="BAAAVI010000085">
    <property type="protein sequence ID" value="GAA2906126.1"/>
    <property type="molecule type" value="Genomic_DNA"/>
</dbReference>
<reference evidence="6 7" key="1">
    <citation type="journal article" date="2019" name="Int. J. Syst. Evol. Microbiol.">
        <title>The Global Catalogue of Microorganisms (GCM) 10K type strain sequencing project: providing services to taxonomists for standard genome sequencing and annotation.</title>
        <authorList>
            <consortium name="The Broad Institute Genomics Platform"/>
            <consortium name="The Broad Institute Genome Sequencing Center for Infectious Disease"/>
            <person name="Wu L."/>
            <person name="Ma J."/>
        </authorList>
    </citation>
    <scope>NUCLEOTIDE SEQUENCE [LARGE SCALE GENOMIC DNA]</scope>
    <source>
        <strain evidence="6 7">JCM 6242</strain>
    </source>
</reference>
<dbReference type="InterPro" id="IPR012967">
    <property type="entry name" value="COMT_dimerisation"/>
</dbReference>
<comment type="caution">
    <text evidence="6">The sequence shown here is derived from an EMBL/GenBank/DDBJ whole genome shotgun (WGS) entry which is preliminary data.</text>
</comment>
<dbReference type="Proteomes" id="UP001500831">
    <property type="component" value="Unassembled WGS sequence"/>
</dbReference>
<dbReference type="PANTHER" id="PTHR43712">
    <property type="entry name" value="PUTATIVE (AFU_ORTHOLOGUE AFUA_4G14580)-RELATED"/>
    <property type="match status" value="1"/>
</dbReference>
<keyword evidence="7" id="KW-1185">Reference proteome</keyword>
<dbReference type="Gene3D" id="3.40.50.150">
    <property type="entry name" value="Vaccinia Virus protein VP39"/>
    <property type="match status" value="1"/>
</dbReference>
<feature type="domain" description="O-methyltransferase dimerisation" evidence="5">
    <location>
        <begin position="10"/>
        <end position="82"/>
    </location>
</feature>
<dbReference type="InterPro" id="IPR029063">
    <property type="entry name" value="SAM-dependent_MTases_sf"/>
</dbReference>
<dbReference type="SUPFAM" id="SSF46785">
    <property type="entry name" value="Winged helix' DNA-binding domain"/>
    <property type="match status" value="1"/>
</dbReference>
<keyword evidence="3" id="KW-0949">S-adenosyl-L-methionine</keyword>
<proteinExistence type="predicted"/>
<dbReference type="GO" id="GO:0008168">
    <property type="term" value="F:methyltransferase activity"/>
    <property type="evidence" value="ECO:0007669"/>
    <property type="project" value="UniProtKB-KW"/>
</dbReference>
<dbReference type="PANTHER" id="PTHR43712:SF2">
    <property type="entry name" value="O-METHYLTRANSFERASE CICE"/>
    <property type="match status" value="1"/>
</dbReference>
<evidence type="ECO:0000259" key="5">
    <source>
        <dbReference type="Pfam" id="PF08100"/>
    </source>
</evidence>
<dbReference type="SUPFAM" id="SSF53335">
    <property type="entry name" value="S-adenosyl-L-methionine-dependent methyltransferases"/>
    <property type="match status" value="1"/>
</dbReference>
<keyword evidence="2" id="KW-0808">Transferase</keyword>
<keyword evidence="1 6" id="KW-0489">Methyltransferase</keyword>
<dbReference type="RefSeq" id="WP_344980931.1">
    <property type="nucleotide sequence ID" value="NZ_BAAAVI010000085.1"/>
</dbReference>
<dbReference type="Pfam" id="PF08100">
    <property type="entry name" value="Dimerisation"/>
    <property type="match status" value="1"/>
</dbReference>
<protein>
    <submittedName>
        <fullName evidence="6">Methyltransferase</fullName>
    </submittedName>
</protein>
<evidence type="ECO:0000259" key="4">
    <source>
        <dbReference type="Pfam" id="PF00891"/>
    </source>
</evidence>